<gene>
    <name evidence="2" type="ORF">J4E96_16215</name>
</gene>
<accession>A0A8A4ZE81</accession>
<keyword evidence="1" id="KW-0812">Transmembrane</keyword>
<reference evidence="2" key="1">
    <citation type="submission" date="2021-03" db="EMBL/GenBank/DDBJ databases">
        <title>Pengzhenrongella sicca gen. nov., sp. nov., a new member of suborder Micrococcineae isolated from High-Arctic tundra soil.</title>
        <authorList>
            <person name="Peng F."/>
        </authorList>
    </citation>
    <scope>NUCLEOTIDE SEQUENCE</scope>
    <source>
        <strain evidence="2">LRZ-2</strain>
    </source>
</reference>
<dbReference type="KEGG" id="psic:J4E96_16215"/>
<dbReference type="RefSeq" id="WP_227423106.1">
    <property type="nucleotide sequence ID" value="NZ_CP071868.1"/>
</dbReference>
<name>A0A8A4ZE81_9MICO</name>
<proteinExistence type="predicted"/>
<dbReference type="Pfam" id="PF14155">
    <property type="entry name" value="DUF4307"/>
    <property type="match status" value="1"/>
</dbReference>
<feature type="transmembrane region" description="Helical" evidence="1">
    <location>
        <begin position="20"/>
        <end position="41"/>
    </location>
</feature>
<evidence type="ECO:0000313" key="2">
    <source>
        <dbReference type="EMBL" id="QTE28856.1"/>
    </source>
</evidence>
<organism evidence="2 3">
    <name type="scientific">Pengzhenrongella sicca</name>
    <dbReference type="NCBI Taxonomy" id="2819238"/>
    <lineage>
        <taxon>Bacteria</taxon>
        <taxon>Bacillati</taxon>
        <taxon>Actinomycetota</taxon>
        <taxon>Actinomycetes</taxon>
        <taxon>Micrococcales</taxon>
        <taxon>Pengzhenrongella</taxon>
    </lineage>
</organism>
<evidence type="ECO:0000313" key="3">
    <source>
        <dbReference type="Proteomes" id="UP000663937"/>
    </source>
</evidence>
<evidence type="ECO:0000256" key="1">
    <source>
        <dbReference type="SAM" id="Phobius"/>
    </source>
</evidence>
<dbReference type="AlphaFoldDB" id="A0A8A4ZE81"/>
<keyword evidence="1" id="KW-0472">Membrane</keyword>
<dbReference type="Proteomes" id="UP000663937">
    <property type="component" value="Chromosome"/>
</dbReference>
<sequence length="132" mass="13771">MSQSTVGRYGPAPTARRHRAAIAAAWIGGALALALVVWLGIGIVQDPVKWSDVGFSVKGAERVDVTFEVTKDPESTVECMVHALNRGYAEVGVIRVTAGPATTQTVRHTVTVATQELAVTGLVDSCEVVAAG</sequence>
<keyword evidence="1" id="KW-1133">Transmembrane helix</keyword>
<dbReference type="EMBL" id="CP071868">
    <property type="protein sequence ID" value="QTE28856.1"/>
    <property type="molecule type" value="Genomic_DNA"/>
</dbReference>
<protein>
    <submittedName>
        <fullName evidence="2">DUF4307 domain-containing protein</fullName>
    </submittedName>
</protein>
<dbReference type="InterPro" id="IPR025443">
    <property type="entry name" value="DUF4307"/>
</dbReference>
<keyword evidence="3" id="KW-1185">Reference proteome</keyword>